<reference evidence="5 6" key="1">
    <citation type="journal article" date="2020" name="Mol. Biol. Evol.">
        <title>Distinct Expression and Methylation Patterns for Genes with Different Fates following a Single Whole-Genome Duplication in Flowering Plants.</title>
        <authorList>
            <person name="Shi T."/>
            <person name="Rahmani R.S."/>
            <person name="Gugger P.F."/>
            <person name="Wang M."/>
            <person name="Li H."/>
            <person name="Zhang Y."/>
            <person name="Li Z."/>
            <person name="Wang Q."/>
            <person name="Van de Peer Y."/>
            <person name="Marchal K."/>
            <person name="Chen J."/>
        </authorList>
    </citation>
    <scope>NUCLEOTIDE SEQUENCE [LARGE SCALE GENOMIC DNA]</scope>
    <source>
        <tissue evidence="5">Leaf</tissue>
    </source>
</reference>
<dbReference type="Pfam" id="PF13947">
    <property type="entry name" value="GUB_WAK_bind"/>
    <property type="match status" value="1"/>
</dbReference>
<dbReference type="PANTHER" id="PTHR33491">
    <property type="entry name" value="OSJNBA0016N04.9 PROTEIN"/>
    <property type="match status" value="1"/>
</dbReference>
<dbReference type="EMBL" id="DUZY01000002">
    <property type="protein sequence ID" value="DAD29457.1"/>
    <property type="molecule type" value="Genomic_DNA"/>
</dbReference>
<evidence type="ECO:0000259" key="4">
    <source>
        <dbReference type="PROSITE" id="PS50026"/>
    </source>
</evidence>
<evidence type="ECO:0000256" key="1">
    <source>
        <dbReference type="ARBA" id="ARBA00004167"/>
    </source>
</evidence>
<name>A0A822YAK9_NELNU</name>
<feature type="domain" description="EGF-like" evidence="4">
    <location>
        <begin position="251"/>
        <end position="302"/>
    </location>
</feature>
<organism evidence="5 6">
    <name type="scientific">Nelumbo nucifera</name>
    <name type="common">Sacred lotus</name>
    <dbReference type="NCBI Taxonomy" id="4432"/>
    <lineage>
        <taxon>Eukaryota</taxon>
        <taxon>Viridiplantae</taxon>
        <taxon>Streptophyta</taxon>
        <taxon>Embryophyta</taxon>
        <taxon>Tracheophyta</taxon>
        <taxon>Spermatophyta</taxon>
        <taxon>Magnoliopsida</taxon>
        <taxon>Proteales</taxon>
        <taxon>Nelumbonaceae</taxon>
        <taxon>Nelumbo</taxon>
    </lineage>
</organism>
<protein>
    <recommendedName>
        <fullName evidence="4">EGF-like domain-containing protein</fullName>
    </recommendedName>
</protein>
<gene>
    <name evidence="5" type="ORF">HUJ06_030925</name>
</gene>
<keyword evidence="6" id="KW-1185">Reference proteome</keyword>
<dbReference type="InterPro" id="IPR000742">
    <property type="entry name" value="EGF"/>
</dbReference>
<feature type="disulfide bond" evidence="3">
    <location>
        <begin position="268"/>
        <end position="285"/>
    </location>
</feature>
<comment type="caution">
    <text evidence="5">The sequence shown here is derived from an EMBL/GenBank/DDBJ whole genome shotgun (WGS) entry which is preliminary data.</text>
</comment>
<comment type="caution">
    <text evidence="3">Lacks conserved residue(s) required for the propagation of feature annotation.</text>
</comment>
<evidence type="ECO:0000313" key="6">
    <source>
        <dbReference type="Proteomes" id="UP000607653"/>
    </source>
</evidence>
<dbReference type="InterPro" id="IPR025287">
    <property type="entry name" value="WAK_GUB"/>
</dbReference>
<evidence type="ECO:0000256" key="3">
    <source>
        <dbReference type="PROSITE-ProRule" id="PRU00076"/>
    </source>
</evidence>
<dbReference type="GO" id="GO:0030247">
    <property type="term" value="F:polysaccharide binding"/>
    <property type="evidence" value="ECO:0007669"/>
    <property type="project" value="InterPro"/>
</dbReference>
<dbReference type="GO" id="GO:0016020">
    <property type="term" value="C:membrane"/>
    <property type="evidence" value="ECO:0007669"/>
    <property type="project" value="UniProtKB-SubCell"/>
</dbReference>
<evidence type="ECO:0000313" key="5">
    <source>
        <dbReference type="EMBL" id="DAD29457.1"/>
    </source>
</evidence>
<dbReference type="PROSITE" id="PS50026">
    <property type="entry name" value="EGF_3"/>
    <property type="match status" value="1"/>
</dbReference>
<keyword evidence="3" id="KW-1015">Disulfide bond</keyword>
<dbReference type="Proteomes" id="UP000607653">
    <property type="component" value="Unassembled WGS sequence"/>
</dbReference>
<evidence type="ECO:0000256" key="2">
    <source>
        <dbReference type="ARBA" id="ARBA00022729"/>
    </source>
</evidence>
<proteinExistence type="predicted"/>
<accession>A0A822YAK9</accession>
<dbReference type="AlphaFoldDB" id="A0A822YAK9"/>
<keyword evidence="3" id="KW-0245">EGF-like domain</keyword>
<sequence length="304" mass="34203">MATATSSPIMPKPDCPDKCGNITFPYPFGFGDDASCYREGFQLLCNHTFTPPKLFLPNISIFEDTNGDGLYYSTDKVVEVEEISLQGRLRVYSFMNYRCHNDSLVVVSPNMSLIMMDMTDTPFALSDTGNILTAIGCDIQADVASGNGSTVWYRGFRFRYGCFTYCSDKNGTLNGTYPGMGYCQTNNTKGLKYFYGILNGEYQFYRNFSPCAYSFVADYKWYNFSIDHLSDFGFYTRNRGMVPTILDWAIENDSCKNITMRNTTTYACGNNSGCHDSHNGRGYLCKCLEGYQGNPYLQDGCQGM</sequence>
<comment type="subcellular location">
    <subcellularLocation>
        <location evidence="1">Membrane</location>
        <topology evidence="1">Single-pass membrane protein</topology>
    </subcellularLocation>
</comment>
<keyword evidence="2" id="KW-0732">Signal</keyword>